<comment type="similarity">
    <text evidence="1">Belongs to the short-chain dehydrogenases/reductases (SDR) family.</text>
</comment>
<dbReference type="AlphaFoldDB" id="A0A1P8JZE8"/>
<dbReference type="CDD" id="cd05233">
    <property type="entry name" value="SDR_c"/>
    <property type="match status" value="1"/>
</dbReference>
<dbReference type="PRINTS" id="PR00080">
    <property type="entry name" value="SDRFAMILY"/>
</dbReference>
<dbReference type="GO" id="GO:0016491">
    <property type="term" value="F:oxidoreductase activity"/>
    <property type="evidence" value="ECO:0007669"/>
    <property type="project" value="UniProtKB-KW"/>
</dbReference>
<dbReference type="PRINTS" id="PR00081">
    <property type="entry name" value="GDHRDH"/>
</dbReference>
<dbReference type="InterPro" id="IPR002347">
    <property type="entry name" value="SDR_fam"/>
</dbReference>
<gene>
    <name evidence="3" type="ORF">RD110_19530</name>
</gene>
<name>A0A1P8JZE8_9BURK</name>
<proteinExistence type="inferred from homology"/>
<protein>
    <submittedName>
        <fullName evidence="3">Short-chain dehydrogenase</fullName>
    </submittedName>
</protein>
<keyword evidence="4" id="KW-1185">Reference proteome</keyword>
<evidence type="ECO:0000313" key="3">
    <source>
        <dbReference type="EMBL" id="APW39132.1"/>
    </source>
</evidence>
<dbReference type="RefSeq" id="WP_076201263.1">
    <property type="nucleotide sequence ID" value="NZ_CP019236.1"/>
</dbReference>
<dbReference type="InterPro" id="IPR036291">
    <property type="entry name" value="NAD(P)-bd_dom_sf"/>
</dbReference>
<dbReference type="KEGG" id="rhy:RD110_19530"/>
<dbReference type="EMBL" id="CP019236">
    <property type="protein sequence ID" value="APW39132.1"/>
    <property type="molecule type" value="Genomic_DNA"/>
</dbReference>
<evidence type="ECO:0000256" key="1">
    <source>
        <dbReference type="ARBA" id="ARBA00006484"/>
    </source>
</evidence>
<organism evidence="3 4">
    <name type="scientific">Rhodoferax koreensis</name>
    <dbReference type="NCBI Taxonomy" id="1842727"/>
    <lineage>
        <taxon>Bacteria</taxon>
        <taxon>Pseudomonadati</taxon>
        <taxon>Pseudomonadota</taxon>
        <taxon>Betaproteobacteria</taxon>
        <taxon>Burkholderiales</taxon>
        <taxon>Comamonadaceae</taxon>
        <taxon>Rhodoferax</taxon>
    </lineage>
</organism>
<dbReference type="STRING" id="1842727.RD110_19530"/>
<dbReference type="PANTHER" id="PTHR24321:SF8">
    <property type="entry name" value="ESTRADIOL 17-BETA-DEHYDROGENASE 8-RELATED"/>
    <property type="match status" value="1"/>
</dbReference>
<dbReference type="PANTHER" id="PTHR24321">
    <property type="entry name" value="DEHYDROGENASES, SHORT CHAIN"/>
    <property type="match status" value="1"/>
</dbReference>
<sequence>MNPDNTEGRGRLAVVIGGGNGIGAATCTLLHARGWRVAVADLDLGAAEAMAVRCAGHAVRMDVLDAQSIAGGAAAIEAAHGPIYAMVNSAAIFQPQMAPELLPLDTWDRIVQSGYRGTYVSNVEFGRRMAAQGGGAIVNISSMVGQRPNHGHAYYSAKAAVNMLTEGMAGEWGRSGVRVNAVSPGFVAVPRMVANIAEGKRYAVSPVEVSALGRLVEPAEVAESIAFLLSDKASAITGANLVIDAGVLATNGWVVHGGVPPARPRTDTATARTAP</sequence>
<dbReference type="SUPFAM" id="SSF51735">
    <property type="entry name" value="NAD(P)-binding Rossmann-fold domains"/>
    <property type="match status" value="1"/>
</dbReference>
<dbReference type="Pfam" id="PF13561">
    <property type="entry name" value="adh_short_C2"/>
    <property type="match status" value="1"/>
</dbReference>
<evidence type="ECO:0000313" key="4">
    <source>
        <dbReference type="Proteomes" id="UP000186609"/>
    </source>
</evidence>
<dbReference type="OrthoDB" id="9803333at2"/>
<accession>A0A1P8JZE8</accession>
<reference evidence="3 4" key="1">
    <citation type="submission" date="2017-01" db="EMBL/GenBank/DDBJ databases">
        <authorList>
            <person name="Mah S.A."/>
            <person name="Swanson W.J."/>
            <person name="Moy G.W."/>
            <person name="Vacquier V.D."/>
        </authorList>
    </citation>
    <scope>NUCLEOTIDE SEQUENCE [LARGE SCALE GENOMIC DNA]</scope>
    <source>
        <strain evidence="3 4">DCY110</strain>
    </source>
</reference>
<keyword evidence="2" id="KW-0560">Oxidoreductase</keyword>
<dbReference type="FunFam" id="3.40.50.720:FF:000084">
    <property type="entry name" value="Short-chain dehydrogenase reductase"/>
    <property type="match status" value="1"/>
</dbReference>
<dbReference type="Gene3D" id="3.40.50.720">
    <property type="entry name" value="NAD(P)-binding Rossmann-like Domain"/>
    <property type="match status" value="1"/>
</dbReference>
<dbReference type="Proteomes" id="UP000186609">
    <property type="component" value="Chromosome"/>
</dbReference>
<evidence type="ECO:0000256" key="2">
    <source>
        <dbReference type="ARBA" id="ARBA00023002"/>
    </source>
</evidence>